<evidence type="ECO:0000313" key="6">
    <source>
        <dbReference type="EMBL" id="TKA94894.1"/>
    </source>
</evidence>
<evidence type="ECO:0000256" key="3">
    <source>
        <dbReference type="ARBA" id="ARBA00023274"/>
    </source>
</evidence>
<dbReference type="PANTHER" id="PTHR12934:SF11">
    <property type="entry name" value="LARGE RIBOSOMAL SUBUNIT PROTEIN UL15M"/>
    <property type="match status" value="1"/>
</dbReference>
<protein>
    <recommendedName>
        <fullName evidence="4">50S ribosomal protein L15</fullName>
    </recommendedName>
</protein>
<keyword evidence="3" id="KW-0687">Ribonucleoprotein</keyword>
<evidence type="ECO:0000256" key="1">
    <source>
        <dbReference type="ARBA" id="ARBA00007320"/>
    </source>
</evidence>
<dbReference type="NCBIfam" id="TIGR01071">
    <property type="entry name" value="rplO_bact"/>
    <property type="match status" value="1"/>
</dbReference>
<sequence length="92" mass="9757">MPTRLRLNNLADRPGAAPKKKRKARGPGSGKGKTAGRGIKGEGARSGPHKRSGFEGGQTPLHRRLPKRGMIGNVSVKTKNVAIRSDDILSPP</sequence>
<dbReference type="EMBL" id="SWAU01000262">
    <property type="protein sequence ID" value="TKA94894.1"/>
    <property type="molecule type" value="Genomic_DNA"/>
</dbReference>
<dbReference type="InterPro" id="IPR036227">
    <property type="entry name" value="Ribosomal_uL15/eL18_sf"/>
</dbReference>
<keyword evidence="2 6" id="KW-0689">Ribosomal protein</keyword>
<reference evidence="6 7" key="1">
    <citation type="submission" date="2019-04" db="EMBL/GenBank/DDBJ databases">
        <title>Crypto-aerobic microbial life in anoxic (sulfidic) marine sediments.</title>
        <authorList>
            <person name="Bhattacharya S."/>
            <person name="Roy C."/>
            <person name="Mondal N."/>
            <person name="Sarkar J."/>
            <person name="Mandal S."/>
            <person name="Rameez M.J."/>
            <person name="Ghosh W."/>
        </authorList>
    </citation>
    <scope>NUCLEOTIDE SEQUENCE [LARGE SCALE GENOMIC DNA]</scope>
    <source>
        <strain evidence="6 7">SBBC</strain>
    </source>
</reference>
<proteinExistence type="inferred from homology"/>
<comment type="caution">
    <text evidence="6">The sequence shown here is derived from an EMBL/GenBank/DDBJ whole genome shotgun (WGS) entry which is preliminary data.</text>
</comment>
<feature type="region of interest" description="Disordered" evidence="5">
    <location>
        <begin position="1"/>
        <end position="73"/>
    </location>
</feature>
<evidence type="ECO:0000256" key="4">
    <source>
        <dbReference type="ARBA" id="ARBA00035497"/>
    </source>
</evidence>
<evidence type="ECO:0000313" key="7">
    <source>
        <dbReference type="Proteomes" id="UP000306340"/>
    </source>
</evidence>
<dbReference type="GO" id="GO:0006412">
    <property type="term" value="P:translation"/>
    <property type="evidence" value="ECO:0007669"/>
    <property type="project" value="InterPro"/>
</dbReference>
<dbReference type="GO" id="GO:0015934">
    <property type="term" value="C:large ribosomal subunit"/>
    <property type="evidence" value="ECO:0007669"/>
    <property type="project" value="InterPro"/>
</dbReference>
<dbReference type="GO" id="GO:0003735">
    <property type="term" value="F:structural constituent of ribosome"/>
    <property type="evidence" value="ECO:0007669"/>
    <property type="project" value="InterPro"/>
</dbReference>
<dbReference type="AlphaFoldDB" id="A0A4U0YXT7"/>
<dbReference type="PANTHER" id="PTHR12934">
    <property type="entry name" value="50S RIBOSOMAL PROTEIN L15"/>
    <property type="match status" value="1"/>
</dbReference>
<name>A0A4U0YXT7_9RHOB</name>
<dbReference type="SUPFAM" id="SSF52080">
    <property type="entry name" value="Ribosomal proteins L15p and L18e"/>
    <property type="match status" value="1"/>
</dbReference>
<evidence type="ECO:0000256" key="5">
    <source>
        <dbReference type="SAM" id="MobiDB-lite"/>
    </source>
</evidence>
<comment type="similarity">
    <text evidence="1">Belongs to the universal ribosomal protein uL15 family.</text>
</comment>
<dbReference type="Proteomes" id="UP000306340">
    <property type="component" value="Unassembled WGS sequence"/>
</dbReference>
<dbReference type="InterPro" id="IPR005749">
    <property type="entry name" value="Ribosomal_uL15_bac-type"/>
</dbReference>
<accession>A0A4U0YXT7</accession>
<evidence type="ECO:0000256" key="2">
    <source>
        <dbReference type="ARBA" id="ARBA00022980"/>
    </source>
</evidence>
<organism evidence="6 7">
    <name type="scientific">Cereibacter changlensis</name>
    <dbReference type="NCBI Taxonomy" id="402884"/>
    <lineage>
        <taxon>Bacteria</taxon>
        <taxon>Pseudomonadati</taxon>
        <taxon>Pseudomonadota</taxon>
        <taxon>Alphaproteobacteria</taxon>
        <taxon>Rhodobacterales</taxon>
        <taxon>Paracoccaceae</taxon>
        <taxon>Cereibacter</taxon>
    </lineage>
</organism>
<gene>
    <name evidence="6" type="primary">rplO</name>
    <name evidence="6" type="ORF">FAZ78_19750</name>
</gene>